<comment type="caution">
    <text evidence="8">The sequence shown here is derived from an EMBL/GenBank/DDBJ whole genome shotgun (WGS) entry which is preliminary data.</text>
</comment>
<keyword evidence="2 6" id="KW-0472">Membrane</keyword>
<dbReference type="HAMAP" id="MF_01186">
    <property type="entry name" value="LPS_assembly_LptE"/>
    <property type="match status" value="1"/>
</dbReference>
<evidence type="ECO:0000256" key="1">
    <source>
        <dbReference type="ARBA" id="ARBA00022729"/>
    </source>
</evidence>
<evidence type="ECO:0000256" key="7">
    <source>
        <dbReference type="SAM" id="SignalP"/>
    </source>
</evidence>
<dbReference type="GO" id="GO:1990351">
    <property type="term" value="C:transporter complex"/>
    <property type="evidence" value="ECO:0007669"/>
    <property type="project" value="TreeGrafter"/>
</dbReference>
<dbReference type="PANTHER" id="PTHR38098">
    <property type="entry name" value="LPS-ASSEMBLY LIPOPROTEIN LPTE"/>
    <property type="match status" value="1"/>
</dbReference>
<keyword evidence="5 6" id="KW-0449">Lipoprotein</keyword>
<evidence type="ECO:0000313" key="8">
    <source>
        <dbReference type="EMBL" id="NZA28073.1"/>
    </source>
</evidence>
<feature type="chain" id="PRO_5032510313" description="LPS-assembly lipoprotein LptE" evidence="7">
    <location>
        <begin position="19"/>
        <end position="168"/>
    </location>
</feature>
<dbReference type="GO" id="GO:0043165">
    <property type="term" value="P:Gram-negative-bacterium-type cell outer membrane assembly"/>
    <property type="evidence" value="ECO:0007669"/>
    <property type="project" value="UniProtKB-UniRule"/>
</dbReference>
<reference evidence="8 9" key="1">
    <citation type="submission" date="2020-07" db="EMBL/GenBank/DDBJ databases">
        <title>Luteimonas sp. SJ-92.</title>
        <authorList>
            <person name="Huang X.-X."/>
            <person name="Xu L."/>
            <person name="Sun J.-Q."/>
        </authorList>
    </citation>
    <scope>NUCLEOTIDE SEQUENCE [LARGE SCALE GENOMIC DNA]</scope>
    <source>
        <strain evidence="8 9">SJ-92</strain>
    </source>
</reference>
<keyword evidence="9" id="KW-1185">Reference proteome</keyword>
<dbReference type="AlphaFoldDB" id="A0A853JFD4"/>
<comment type="subcellular location">
    <subcellularLocation>
        <location evidence="6">Cell outer membrane</location>
        <topology evidence="6">Lipid-anchor</topology>
    </subcellularLocation>
</comment>
<protein>
    <recommendedName>
        <fullName evidence="6">LPS-assembly lipoprotein LptE</fullName>
    </recommendedName>
</protein>
<dbReference type="EMBL" id="JACCKA010000088">
    <property type="protein sequence ID" value="NZA28073.1"/>
    <property type="molecule type" value="Genomic_DNA"/>
</dbReference>
<name>A0A853JFD4_9GAMM</name>
<accession>A0A853JFD4</accession>
<proteinExistence type="inferred from homology"/>
<dbReference type="InterPro" id="IPR007485">
    <property type="entry name" value="LPS_assembly_LptE"/>
</dbReference>
<dbReference type="PANTHER" id="PTHR38098:SF1">
    <property type="entry name" value="LPS-ASSEMBLY LIPOPROTEIN LPTE"/>
    <property type="match status" value="1"/>
</dbReference>
<sequence length="168" mass="18225">MIRSIALAFLALALAACGFHLRSALSLPPDLGPIQVVARDPYSPLPEALVQSLARAGADVSRASRERGDVATLAILSERWASTPISIDARGRAQEYALRYAVVFSLRDADGEDIVPQQAVELARDYIASPDDLIGTDSERDLLGRELEREMTASIIRRIDGASRQPMP</sequence>
<dbReference type="RefSeq" id="WP_180679839.1">
    <property type="nucleotide sequence ID" value="NZ_JACCKA010000088.1"/>
</dbReference>
<dbReference type="Proteomes" id="UP000578091">
    <property type="component" value="Unassembled WGS sequence"/>
</dbReference>
<dbReference type="PROSITE" id="PS51257">
    <property type="entry name" value="PROKAR_LIPOPROTEIN"/>
    <property type="match status" value="1"/>
</dbReference>
<dbReference type="Gene3D" id="3.30.160.150">
    <property type="entry name" value="Lipoprotein like domain"/>
    <property type="match status" value="1"/>
</dbReference>
<evidence type="ECO:0000256" key="4">
    <source>
        <dbReference type="ARBA" id="ARBA00023237"/>
    </source>
</evidence>
<comment type="similarity">
    <text evidence="6">Belongs to the LptE lipoprotein family.</text>
</comment>
<evidence type="ECO:0000256" key="2">
    <source>
        <dbReference type="ARBA" id="ARBA00023136"/>
    </source>
</evidence>
<dbReference type="Pfam" id="PF04390">
    <property type="entry name" value="LptE"/>
    <property type="match status" value="1"/>
</dbReference>
<evidence type="ECO:0000256" key="3">
    <source>
        <dbReference type="ARBA" id="ARBA00023139"/>
    </source>
</evidence>
<evidence type="ECO:0000313" key="9">
    <source>
        <dbReference type="Proteomes" id="UP000578091"/>
    </source>
</evidence>
<keyword evidence="1 6" id="KW-0732">Signal</keyword>
<comment type="subunit">
    <text evidence="6">Component of the lipopolysaccharide transport and assembly complex. Interacts with LptD.</text>
</comment>
<dbReference type="GO" id="GO:0001530">
    <property type="term" value="F:lipopolysaccharide binding"/>
    <property type="evidence" value="ECO:0007669"/>
    <property type="project" value="TreeGrafter"/>
</dbReference>
<dbReference type="GO" id="GO:0009279">
    <property type="term" value="C:cell outer membrane"/>
    <property type="evidence" value="ECO:0007669"/>
    <property type="project" value="UniProtKB-SubCell"/>
</dbReference>
<keyword evidence="3 6" id="KW-0564">Palmitate</keyword>
<comment type="function">
    <text evidence="6">Together with LptD, is involved in the assembly of lipopolysaccharide (LPS) at the surface of the outer membrane. Required for the proper assembly of LptD. Binds LPS and may serve as the LPS recognition site at the outer membrane.</text>
</comment>
<keyword evidence="4 6" id="KW-0998">Cell outer membrane</keyword>
<feature type="signal peptide" evidence="7">
    <location>
        <begin position="1"/>
        <end position="18"/>
    </location>
</feature>
<dbReference type="GO" id="GO:0015920">
    <property type="term" value="P:lipopolysaccharide transport"/>
    <property type="evidence" value="ECO:0007669"/>
    <property type="project" value="TreeGrafter"/>
</dbReference>
<organism evidence="8 9">
    <name type="scientific">Luteimonas salinisoli</name>
    <dbReference type="NCBI Taxonomy" id="2752307"/>
    <lineage>
        <taxon>Bacteria</taxon>
        <taxon>Pseudomonadati</taxon>
        <taxon>Pseudomonadota</taxon>
        <taxon>Gammaproteobacteria</taxon>
        <taxon>Lysobacterales</taxon>
        <taxon>Lysobacteraceae</taxon>
        <taxon>Luteimonas</taxon>
    </lineage>
</organism>
<evidence type="ECO:0000256" key="5">
    <source>
        <dbReference type="ARBA" id="ARBA00023288"/>
    </source>
</evidence>
<evidence type="ECO:0000256" key="6">
    <source>
        <dbReference type="HAMAP-Rule" id="MF_01186"/>
    </source>
</evidence>
<gene>
    <name evidence="6" type="primary">lptE</name>
    <name evidence="8" type="ORF">H0E84_16970</name>
</gene>